<dbReference type="EC" id="5.1.3.2" evidence="4"/>
<protein>
    <recommendedName>
        <fullName evidence="4">UDP-glucose 4-epimerase</fullName>
        <ecNumber evidence="4">5.1.3.2</ecNumber>
    </recommendedName>
</protein>
<evidence type="ECO:0000313" key="9">
    <source>
        <dbReference type="Proteomes" id="UP000001555"/>
    </source>
</evidence>
<evidence type="ECO:0000256" key="2">
    <source>
        <dbReference type="ARBA" id="ARBA00001911"/>
    </source>
</evidence>
<keyword evidence="6 7" id="KW-0413">Isomerase</keyword>
<dbReference type="VEuPathDB" id="VectorBase:ISCW022554"/>
<dbReference type="EnsemblMetazoa" id="ISCW022554-RA">
    <property type="protein sequence ID" value="ISCW022554-PA"/>
    <property type="gene ID" value="ISCW022554"/>
</dbReference>
<comment type="cofactor">
    <cofactor evidence="2">
        <name>NAD(+)</name>
        <dbReference type="ChEBI" id="CHEBI:57540"/>
    </cofactor>
</comment>
<dbReference type="AlphaFoldDB" id="B7QAP5"/>
<dbReference type="SUPFAM" id="SSF51735">
    <property type="entry name" value="NAD(P)-binding Rossmann-fold domains"/>
    <property type="match status" value="1"/>
</dbReference>
<evidence type="ECO:0000256" key="3">
    <source>
        <dbReference type="ARBA" id="ARBA00004947"/>
    </source>
</evidence>
<dbReference type="VEuPathDB" id="VectorBase:ISCP_009727"/>
<dbReference type="PANTHER" id="PTHR43725">
    <property type="entry name" value="UDP-GLUCOSE 4-EPIMERASE"/>
    <property type="match status" value="1"/>
</dbReference>
<accession>B7QAP5</accession>
<comment type="pathway">
    <text evidence="3">Carbohydrate metabolism; galactose metabolism.</text>
</comment>
<dbReference type="HOGENOM" id="CLU_007383_1_13_1"/>
<comment type="catalytic activity">
    <reaction evidence="1">
        <text>UDP-alpha-D-glucose = UDP-alpha-D-galactose</text>
        <dbReference type="Rhea" id="RHEA:22168"/>
        <dbReference type="ChEBI" id="CHEBI:58885"/>
        <dbReference type="ChEBI" id="CHEBI:66914"/>
        <dbReference type="EC" id="5.1.3.2"/>
    </reaction>
</comment>
<dbReference type="OrthoDB" id="9402762at2759"/>
<sequence length="161" mass="17693">MGWSIVLLRYFNPAGAHSSGEIGEDSQGTPKNLVPLVAQVAIGRRERLHVHGNDYDTPDGTYFLSIYTAQTYNMNGGTGGASVLEVIAAFQEASGVRVPYDVLERRPGDVAKMVASSKLARDELGWKADKSLLRMCEDVWRWQKKNPTGYARTGSQNSTRS</sequence>
<dbReference type="GO" id="GO:0005829">
    <property type="term" value="C:cytosol"/>
    <property type="evidence" value="ECO:0000318"/>
    <property type="project" value="GO_Central"/>
</dbReference>
<dbReference type="EMBL" id="ABJB010758285">
    <property type="status" value="NOT_ANNOTATED_CDS"/>
    <property type="molecule type" value="Genomic_DNA"/>
</dbReference>
<reference evidence="7 9" key="1">
    <citation type="submission" date="2008-03" db="EMBL/GenBank/DDBJ databases">
        <title>Annotation of Ixodes scapularis.</title>
        <authorList>
            <consortium name="Ixodes scapularis Genome Project Consortium"/>
            <person name="Caler E."/>
            <person name="Hannick L.I."/>
            <person name="Bidwell S."/>
            <person name="Joardar V."/>
            <person name="Thiagarajan M."/>
            <person name="Amedeo P."/>
            <person name="Galinsky K.J."/>
            <person name="Schobel S."/>
            <person name="Inman J."/>
            <person name="Hostetler J."/>
            <person name="Miller J."/>
            <person name="Hammond M."/>
            <person name="Megy K."/>
            <person name="Lawson D."/>
            <person name="Kodira C."/>
            <person name="Sutton G."/>
            <person name="Meyer J."/>
            <person name="Hill C.A."/>
            <person name="Birren B."/>
            <person name="Nene V."/>
            <person name="Collins F."/>
            <person name="Alarcon-Chaidez F."/>
            <person name="Wikel S."/>
            <person name="Strausberg R."/>
        </authorList>
    </citation>
    <scope>NUCLEOTIDE SEQUENCE [LARGE SCALE GENOMIC DNA]</scope>
    <source>
        <strain evidence="9">Wikel</strain>
        <strain evidence="7">Wikel colony</strain>
    </source>
</reference>
<dbReference type="EMBL" id="ABJB010018825">
    <property type="status" value="NOT_ANNOTATED_CDS"/>
    <property type="molecule type" value="Genomic_DNA"/>
</dbReference>
<dbReference type="InterPro" id="IPR036291">
    <property type="entry name" value="NAD(P)-bd_dom_sf"/>
</dbReference>
<dbReference type="EMBL" id="ABJB010972591">
    <property type="status" value="NOT_ANNOTATED_CDS"/>
    <property type="molecule type" value="Genomic_DNA"/>
</dbReference>
<dbReference type="Proteomes" id="UP000001555">
    <property type="component" value="Unassembled WGS sequence"/>
</dbReference>
<dbReference type="EMBL" id="DS896168">
    <property type="protein sequence ID" value="EEC15917.1"/>
    <property type="molecule type" value="Genomic_DNA"/>
</dbReference>
<evidence type="ECO:0000256" key="4">
    <source>
        <dbReference type="ARBA" id="ARBA00013189"/>
    </source>
</evidence>
<proteinExistence type="predicted"/>
<dbReference type="PANTHER" id="PTHR43725:SF47">
    <property type="entry name" value="UDP-GLUCOSE 4-EPIMERASE"/>
    <property type="match status" value="1"/>
</dbReference>
<dbReference type="Gene3D" id="3.90.25.10">
    <property type="entry name" value="UDP-galactose 4-epimerase, domain 1"/>
    <property type="match status" value="1"/>
</dbReference>
<evidence type="ECO:0000313" key="8">
    <source>
        <dbReference type="EnsemblMetazoa" id="ISCW022554-PA"/>
    </source>
</evidence>
<dbReference type="PaxDb" id="6945-B7QAP5"/>
<evidence type="ECO:0000313" key="7">
    <source>
        <dbReference type="EMBL" id="EEC15917.1"/>
    </source>
</evidence>
<organism>
    <name type="scientific">Ixodes scapularis</name>
    <name type="common">Black-legged tick</name>
    <name type="synonym">Deer tick</name>
    <dbReference type="NCBI Taxonomy" id="6945"/>
    <lineage>
        <taxon>Eukaryota</taxon>
        <taxon>Metazoa</taxon>
        <taxon>Ecdysozoa</taxon>
        <taxon>Arthropoda</taxon>
        <taxon>Chelicerata</taxon>
        <taxon>Arachnida</taxon>
        <taxon>Acari</taxon>
        <taxon>Parasitiformes</taxon>
        <taxon>Ixodida</taxon>
        <taxon>Ixodoidea</taxon>
        <taxon>Ixodidae</taxon>
        <taxon>Ixodinae</taxon>
        <taxon>Ixodes</taxon>
    </lineage>
</organism>
<gene>
    <name evidence="7" type="ORF">IscW_ISCW022554</name>
</gene>
<dbReference type="GO" id="GO:0033499">
    <property type="term" value="P:galactose catabolic process via UDP-galactose, Leloir pathway"/>
    <property type="evidence" value="ECO:0000318"/>
    <property type="project" value="GO_Central"/>
</dbReference>
<evidence type="ECO:0000256" key="1">
    <source>
        <dbReference type="ARBA" id="ARBA00000083"/>
    </source>
</evidence>
<evidence type="ECO:0000256" key="5">
    <source>
        <dbReference type="ARBA" id="ARBA00023027"/>
    </source>
</evidence>
<reference evidence="8" key="2">
    <citation type="submission" date="2020-05" db="UniProtKB">
        <authorList>
            <consortium name="EnsemblMetazoa"/>
        </authorList>
    </citation>
    <scope>IDENTIFICATION</scope>
    <source>
        <strain evidence="8">wikel</strain>
    </source>
</reference>
<evidence type="ECO:0000256" key="6">
    <source>
        <dbReference type="ARBA" id="ARBA00023235"/>
    </source>
</evidence>
<dbReference type="InParanoid" id="B7QAP5"/>
<keyword evidence="9" id="KW-1185">Reference proteome</keyword>
<dbReference type="STRING" id="6945.B7QAP5"/>
<dbReference type="FunFam" id="3.90.25.10:FF:000028">
    <property type="entry name" value="UDP-glucose 4-epimerase GalE"/>
    <property type="match status" value="1"/>
</dbReference>
<keyword evidence="5" id="KW-0520">NAD</keyword>
<dbReference type="GO" id="GO:0003978">
    <property type="term" value="F:UDP-glucose 4-epimerase activity"/>
    <property type="evidence" value="ECO:0000318"/>
    <property type="project" value="GO_Central"/>
</dbReference>
<dbReference type="VEuPathDB" id="VectorBase:ISCI022554"/>
<name>B7QAP5_IXOSC</name>